<name>A0A1H4I5C9_9NOCA</name>
<keyword evidence="8" id="KW-1185">Reference proteome</keyword>
<dbReference type="AlphaFoldDB" id="A0A1H4I5C9"/>
<dbReference type="InterPro" id="IPR036852">
    <property type="entry name" value="Peptidase_S8/S53_dom_sf"/>
</dbReference>
<feature type="active site" description="Charge relay system" evidence="5">
    <location>
        <position position="172"/>
    </location>
</feature>
<dbReference type="PANTHER" id="PTHR43806">
    <property type="entry name" value="PEPTIDASE S8"/>
    <property type="match status" value="1"/>
</dbReference>
<dbReference type="InterPro" id="IPR000209">
    <property type="entry name" value="Peptidase_S8/S53_dom"/>
</dbReference>
<dbReference type="EMBL" id="FNSV01000001">
    <property type="protein sequence ID" value="SEB29131.1"/>
    <property type="molecule type" value="Genomic_DNA"/>
</dbReference>
<dbReference type="GO" id="GO:0004252">
    <property type="term" value="F:serine-type endopeptidase activity"/>
    <property type="evidence" value="ECO:0007669"/>
    <property type="project" value="UniProtKB-UniRule"/>
</dbReference>
<dbReference type="InterPro" id="IPR050131">
    <property type="entry name" value="Peptidase_S8_subtilisin-like"/>
</dbReference>
<dbReference type="Pfam" id="PF00082">
    <property type="entry name" value="Peptidase_S8"/>
    <property type="match status" value="1"/>
</dbReference>
<keyword evidence="2 5" id="KW-0645">Protease</keyword>
<evidence type="ECO:0000256" key="3">
    <source>
        <dbReference type="ARBA" id="ARBA00022801"/>
    </source>
</evidence>
<dbReference type="RefSeq" id="WP_083395391.1">
    <property type="nucleotide sequence ID" value="NZ_FNSV01000001.1"/>
</dbReference>
<feature type="domain" description="Peptidase S8/S53" evidence="6">
    <location>
        <begin position="108"/>
        <end position="416"/>
    </location>
</feature>
<sequence>MTSASHRKVFDSSRTEDSVVYLRQDVIPPLGGPGRLIGPQTLLIANDDLPALVEEKPIGDVFNNAVITFDLDKSGGGGAATFVDNDDNWGIGTDGLNVKTFWNKGVLGHGVRVGIADSGMDSTHPSFEKLTAEKRLKGFAQFDRQGNQVLQKRPDGTVIPDSVAIPTFGHLHGTHCAAIIVGEGPDGKDRGVAPGAELVVTRVLEQSNTGSVAQIAAGLSWLATQKCDIASLSLGWPGLHEEWASPVKALLDAGVIVVVAVGNEFDAAGVAKSRSPANYLVTPGPTDGLLIAVGAHEQAGTVWESSGGETVSWADVTVLQTDGTSRQSIFASQPPRIVPGMVAPGVEIISAAPFKKYLPLDGSSMATPHVAGLIALVLSHLRSSDPGARPRTAAELMLTSLKDLAPIGLDIRSGAGRVDNSALAHTVIGP</sequence>
<dbReference type="PROSITE" id="PS51892">
    <property type="entry name" value="SUBTILASE"/>
    <property type="match status" value="1"/>
</dbReference>
<evidence type="ECO:0000313" key="8">
    <source>
        <dbReference type="Proteomes" id="UP000183561"/>
    </source>
</evidence>
<accession>A0A1H4I5C9</accession>
<keyword evidence="3 5" id="KW-0378">Hydrolase</keyword>
<evidence type="ECO:0000259" key="6">
    <source>
        <dbReference type="Pfam" id="PF00082"/>
    </source>
</evidence>
<dbReference type="OrthoDB" id="9813435at2"/>
<feature type="active site" description="Charge relay system" evidence="5">
    <location>
        <position position="364"/>
    </location>
</feature>
<organism evidence="7 8">
    <name type="scientific">Rhodococcus koreensis</name>
    <dbReference type="NCBI Taxonomy" id="99653"/>
    <lineage>
        <taxon>Bacteria</taxon>
        <taxon>Bacillati</taxon>
        <taxon>Actinomycetota</taxon>
        <taxon>Actinomycetes</taxon>
        <taxon>Mycobacteriales</taxon>
        <taxon>Nocardiaceae</taxon>
        <taxon>Rhodococcus</taxon>
    </lineage>
</organism>
<evidence type="ECO:0000256" key="5">
    <source>
        <dbReference type="PROSITE-ProRule" id="PRU01240"/>
    </source>
</evidence>
<dbReference type="GO" id="GO:0006508">
    <property type="term" value="P:proteolysis"/>
    <property type="evidence" value="ECO:0007669"/>
    <property type="project" value="UniProtKB-KW"/>
</dbReference>
<dbReference type="SUPFAM" id="SSF52743">
    <property type="entry name" value="Subtilisin-like"/>
    <property type="match status" value="1"/>
</dbReference>
<keyword evidence="4 5" id="KW-0720">Serine protease</keyword>
<evidence type="ECO:0000256" key="4">
    <source>
        <dbReference type="ARBA" id="ARBA00022825"/>
    </source>
</evidence>
<dbReference type="Gene3D" id="3.40.50.200">
    <property type="entry name" value="Peptidase S8/S53 domain"/>
    <property type="match status" value="1"/>
</dbReference>
<feature type="active site" description="Charge relay system" evidence="5">
    <location>
        <position position="117"/>
    </location>
</feature>
<comment type="similarity">
    <text evidence="1 5">Belongs to the peptidase S8 family.</text>
</comment>
<proteinExistence type="inferred from homology"/>
<evidence type="ECO:0000313" key="7">
    <source>
        <dbReference type="EMBL" id="SEB29131.1"/>
    </source>
</evidence>
<evidence type="ECO:0000256" key="1">
    <source>
        <dbReference type="ARBA" id="ARBA00011073"/>
    </source>
</evidence>
<reference evidence="8" key="1">
    <citation type="submission" date="2016-10" db="EMBL/GenBank/DDBJ databases">
        <authorList>
            <person name="Varghese N."/>
            <person name="Submissions S."/>
        </authorList>
    </citation>
    <scope>NUCLEOTIDE SEQUENCE [LARGE SCALE GENOMIC DNA]</scope>
    <source>
        <strain evidence="8">DSM 44498</strain>
    </source>
</reference>
<dbReference type="PRINTS" id="PR00723">
    <property type="entry name" value="SUBTILISIN"/>
</dbReference>
<protein>
    <submittedName>
        <fullName evidence="7">Subtilase family protein</fullName>
    </submittedName>
</protein>
<dbReference type="InterPro" id="IPR015500">
    <property type="entry name" value="Peptidase_S8_subtilisin-rel"/>
</dbReference>
<evidence type="ECO:0000256" key="2">
    <source>
        <dbReference type="ARBA" id="ARBA00022670"/>
    </source>
</evidence>
<dbReference type="Proteomes" id="UP000183561">
    <property type="component" value="Unassembled WGS sequence"/>
</dbReference>
<gene>
    <name evidence="7" type="ORF">SAMN04490239_0024</name>
</gene>
<dbReference type="PANTHER" id="PTHR43806:SF11">
    <property type="entry name" value="CEREVISIN-RELATED"/>
    <property type="match status" value="1"/>
</dbReference>